<evidence type="ECO:0000313" key="2">
    <source>
        <dbReference type="EMBL" id="HEC79265.1"/>
    </source>
</evidence>
<accession>A0A9C9ENJ3</accession>
<dbReference type="Gene3D" id="3.30.70.1890">
    <property type="match status" value="1"/>
</dbReference>
<gene>
    <name evidence="2" type="ORF">ENI34_09040</name>
</gene>
<sequence>MRIKISFSALSKKGVMLPGHHNYLVQAFIYRNLSRHIARFVHDRGYQDEKRRPGLSSKNSQGFGMIEEYNN</sequence>
<dbReference type="AlphaFoldDB" id="A0A9C9ENJ3"/>
<proteinExistence type="predicted"/>
<name>A0A9C9ENJ3_UNCW3</name>
<dbReference type="Proteomes" id="UP000885826">
    <property type="component" value="Unassembled WGS sequence"/>
</dbReference>
<evidence type="ECO:0000256" key="1">
    <source>
        <dbReference type="SAM" id="MobiDB-lite"/>
    </source>
</evidence>
<organism evidence="2 3">
    <name type="scientific">candidate division WOR-3 bacterium</name>
    <dbReference type="NCBI Taxonomy" id="2052148"/>
    <lineage>
        <taxon>Bacteria</taxon>
        <taxon>Bacteria division WOR-3</taxon>
    </lineage>
</organism>
<dbReference type="InterPro" id="IPR045747">
    <property type="entry name" value="CRISPR-assoc_prot_Cas6_N_sf"/>
</dbReference>
<comment type="caution">
    <text evidence="2">The sequence shown here is derived from an EMBL/GenBank/DDBJ whole genome shotgun (WGS) entry which is preliminary data.</text>
</comment>
<evidence type="ECO:0000313" key="3">
    <source>
        <dbReference type="Proteomes" id="UP000885826"/>
    </source>
</evidence>
<feature type="region of interest" description="Disordered" evidence="1">
    <location>
        <begin position="46"/>
        <end position="71"/>
    </location>
</feature>
<reference evidence="2" key="1">
    <citation type="journal article" date="2020" name="mSystems">
        <title>Genome- and Community-Level Interaction Insights into Carbon Utilization and Element Cycling Functions of Hydrothermarchaeota in Hydrothermal Sediment.</title>
        <authorList>
            <person name="Zhou Z."/>
            <person name="Liu Y."/>
            <person name="Xu W."/>
            <person name="Pan J."/>
            <person name="Luo Z.H."/>
            <person name="Li M."/>
        </authorList>
    </citation>
    <scope>NUCLEOTIDE SEQUENCE</scope>
    <source>
        <strain evidence="2">HyVt-388</strain>
    </source>
</reference>
<protein>
    <submittedName>
        <fullName evidence="2">Uncharacterized protein</fullName>
    </submittedName>
</protein>
<dbReference type="EMBL" id="DRIG01000093">
    <property type="protein sequence ID" value="HEC79265.1"/>
    <property type="molecule type" value="Genomic_DNA"/>
</dbReference>